<dbReference type="AlphaFoldDB" id="A0A445MTL6"/>
<protein>
    <submittedName>
        <fullName evidence="3">Uncharacterized protein</fullName>
    </submittedName>
</protein>
<sequence>MKKSTLIFIIVATIISFCGVSFAGQGNQKGKSHDKGVYKGSAGKTQGGGPPPHAPAHGYRYKHSDGVELEYNAHSGMYAVIGYDNHYYRDNNFFRIVDGVWNKSEHISGPWLPAPKSILPPGLPPLPPLP</sequence>
<proteinExistence type="predicted"/>
<name>A0A445MTL6_9BACT</name>
<reference evidence="3" key="1">
    <citation type="submission" date="2018-01" db="EMBL/GenBank/DDBJ databases">
        <authorList>
            <person name="Regsiter A."/>
            <person name="William W."/>
        </authorList>
    </citation>
    <scope>NUCLEOTIDE SEQUENCE</scope>
    <source>
        <strain evidence="3">TRIP AH-1</strain>
    </source>
</reference>
<dbReference type="EMBL" id="OJIN01000064">
    <property type="protein sequence ID" value="SPD72837.1"/>
    <property type="molecule type" value="Genomic_DNA"/>
</dbReference>
<feature type="chain" id="PRO_5019411983" evidence="2">
    <location>
        <begin position="24"/>
        <end position="130"/>
    </location>
</feature>
<gene>
    <name evidence="3" type="ORF">PITCH_A1560017</name>
</gene>
<evidence type="ECO:0000313" key="3">
    <source>
        <dbReference type="EMBL" id="SPD72837.1"/>
    </source>
</evidence>
<evidence type="ECO:0000256" key="2">
    <source>
        <dbReference type="SAM" id="SignalP"/>
    </source>
</evidence>
<accession>A0A445MTL6</accession>
<evidence type="ECO:0000256" key="1">
    <source>
        <dbReference type="SAM" id="MobiDB-lite"/>
    </source>
</evidence>
<keyword evidence="2" id="KW-0732">Signal</keyword>
<feature type="signal peptide" evidence="2">
    <location>
        <begin position="1"/>
        <end position="23"/>
    </location>
</feature>
<organism evidence="3">
    <name type="scientific">uncultured Desulfobacterium sp</name>
    <dbReference type="NCBI Taxonomy" id="201089"/>
    <lineage>
        <taxon>Bacteria</taxon>
        <taxon>Pseudomonadati</taxon>
        <taxon>Thermodesulfobacteriota</taxon>
        <taxon>Desulfobacteria</taxon>
        <taxon>Desulfobacterales</taxon>
        <taxon>Desulfobacteriaceae</taxon>
        <taxon>Desulfobacterium</taxon>
        <taxon>environmental samples</taxon>
    </lineage>
</organism>
<feature type="region of interest" description="Disordered" evidence="1">
    <location>
        <begin position="26"/>
        <end position="59"/>
    </location>
</feature>